<dbReference type="InterPro" id="IPR001763">
    <property type="entry name" value="Rhodanese-like_dom"/>
</dbReference>
<feature type="domain" description="Rhodanese" evidence="2">
    <location>
        <begin position="26"/>
        <end position="85"/>
    </location>
</feature>
<evidence type="ECO:0000313" key="3">
    <source>
        <dbReference type="EMBL" id="OSM01410.1"/>
    </source>
</evidence>
<keyword evidence="4" id="KW-1185">Reference proteome</keyword>
<dbReference type="InterPro" id="IPR036873">
    <property type="entry name" value="Rhodanese-like_dom_sf"/>
</dbReference>
<dbReference type="AlphaFoldDB" id="A0A1Y2K062"/>
<accession>A0A1Y2K062</accession>
<dbReference type="Proteomes" id="UP000194003">
    <property type="component" value="Unassembled WGS sequence"/>
</dbReference>
<dbReference type="PANTHER" id="PTHR30401">
    <property type="entry name" value="TRNA 2-SELENOURIDINE SYNTHASE"/>
    <property type="match status" value="1"/>
</dbReference>
<dbReference type="PANTHER" id="PTHR30401:SF0">
    <property type="entry name" value="TRNA 2-SELENOURIDINE SYNTHASE"/>
    <property type="match status" value="1"/>
</dbReference>
<gene>
    <name evidence="3" type="ORF">MAIT1_01356</name>
</gene>
<dbReference type="GO" id="GO:0043828">
    <property type="term" value="F:tRNA 2-selenouridine synthase activity"/>
    <property type="evidence" value="ECO:0007669"/>
    <property type="project" value="InterPro"/>
</dbReference>
<evidence type="ECO:0000259" key="2">
    <source>
        <dbReference type="PROSITE" id="PS50206"/>
    </source>
</evidence>
<dbReference type="SUPFAM" id="SSF52821">
    <property type="entry name" value="Rhodanese/Cell cycle control phosphatase"/>
    <property type="match status" value="1"/>
</dbReference>
<protein>
    <submittedName>
        <fullName evidence="3">Putative tRNA 2-selenouridine synthase</fullName>
    </submittedName>
</protein>
<dbReference type="NCBIfam" id="NF008750">
    <property type="entry name" value="PRK11784.1-2"/>
    <property type="match status" value="1"/>
</dbReference>
<dbReference type="InterPro" id="IPR017582">
    <property type="entry name" value="SelU"/>
</dbReference>
<comment type="caution">
    <text evidence="3">The sequence shown here is derived from an EMBL/GenBank/DDBJ whole genome shotgun (WGS) entry which is preliminary data.</text>
</comment>
<dbReference type="GO" id="GO:0002098">
    <property type="term" value="P:tRNA wobble uridine modification"/>
    <property type="evidence" value="ECO:0007669"/>
    <property type="project" value="InterPro"/>
</dbReference>
<proteinExistence type="predicted"/>
<dbReference type="Gene3D" id="3.40.250.10">
    <property type="entry name" value="Rhodanese-like domain"/>
    <property type="match status" value="1"/>
</dbReference>
<dbReference type="Pfam" id="PF26341">
    <property type="entry name" value="AAA_SelU"/>
    <property type="match status" value="1"/>
</dbReference>
<dbReference type="PROSITE" id="PS50206">
    <property type="entry name" value="RHODANESE_3"/>
    <property type="match status" value="1"/>
</dbReference>
<dbReference type="EMBL" id="LVJN01000020">
    <property type="protein sequence ID" value="OSM01410.1"/>
    <property type="molecule type" value="Genomic_DNA"/>
</dbReference>
<dbReference type="STRING" id="1434232.MAIT1_01356"/>
<organism evidence="3 4">
    <name type="scientific">Magnetofaba australis IT-1</name>
    <dbReference type="NCBI Taxonomy" id="1434232"/>
    <lineage>
        <taxon>Bacteria</taxon>
        <taxon>Pseudomonadati</taxon>
        <taxon>Pseudomonadota</taxon>
        <taxon>Magnetococcia</taxon>
        <taxon>Magnetococcales</taxon>
        <taxon>Magnetococcaceae</taxon>
        <taxon>Magnetofaba</taxon>
    </lineage>
</organism>
<evidence type="ECO:0000256" key="1">
    <source>
        <dbReference type="ARBA" id="ARBA00023266"/>
    </source>
</evidence>
<name>A0A1Y2K062_9PROT</name>
<dbReference type="InterPro" id="IPR027417">
    <property type="entry name" value="P-loop_NTPase"/>
</dbReference>
<sequence>MGTLYKQVGKNEALMRGLEFVGPKMAMFARHATSLALEGRIKLYCWRGGQRSQSMGWLFEKAGLQPRVLQGGYRQFRRSARERISLPWKIAVVGGFTGSGKTEILRALRQMGEQVLDLEGLAHHRGSAFGAIGQPPQPSTEQFLNLIWRALDDLDPGRTLWVEDESHLVGRAAVPDELFNPMREARLYFLEAPRALRVVHLTALYGVESRAELAAAVQRIQKRLGGRDAAECIAQIEAGELAAVAERLLHYYDKQYAHGAGKRDPERVTHLRPEPEPTSMAQWVEQAAQMLITARNQLGSKI</sequence>
<reference evidence="3 4" key="1">
    <citation type="journal article" date="2016" name="BMC Genomics">
        <title>Combined genomic and structural analyses of a cultured magnetotactic bacterium reveals its niche adaptation to a dynamic environment.</title>
        <authorList>
            <person name="Araujo A.C."/>
            <person name="Morillo V."/>
            <person name="Cypriano J."/>
            <person name="Teixeira L.C."/>
            <person name="Leao P."/>
            <person name="Lyra S."/>
            <person name="Almeida L.G."/>
            <person name="Bazylinski D.A."/>
            <person name="Vasconcellos A.T."/>
            <person name="Abreu F."/>
            <person name="Lins U."/>
        </authorList>
    </citation>
    <scope>NUCLEOTIDE SEQUENCE [LARGE SCALE GENOMIC DNA]</scope>
    <source>
        <strain evidence="3 4">IT-1</strain>
    </source>
</reference>
<keyword evidence="1" id="KW-0711">Selenium</keyword>
<dbReference type="SUPFAM" id="SSF52540">
    <property type="entry name" value="P-loop containing nucleoside triphosphate hydrolases"/>
    <property type="match status" value="1"/>
</dbReference>
<evidence type="ECO:0000313" key="4">
    <source>
        <dbReference type="Proteomes" id="UP000194003"/>
    </source>
</evidence>
<dbReference type="InterPro" id="IPR058840">
    <property type="entry name" value="AAA_SelU"/>
</dbReference>
<dbReference type="NCBIfam" id="TIGR03167">
    <property type="entry name" value="tRNA_sel_U_synt"/>
    <property type="match status" value="1"/>
</dbReference>